<dbReference type="Proteomes" id="UP000015101">
    <property type="component" value="Unassembled WGS sequence"/>
</dbReference>
<evidence type="ECO:0000256" key="5">
    <source>
        <dbReference type="ARBA" id="ARBA00023004"/>
    </source>
</evidence>
<evidence type="ECO:0000313" key="10">
    <source>
        <dbReference type="EnsemblMetazoa" id="HelroP194912"/>
    </source>
</evidence>
<evidence type="ECO:0000313" key="11">
    <source>
        <dbReference type="Proteomes" id="UP000015101"/>
    </source>
</evidence>
<comment type="similarity">
    <text evidence="1 8">Belongs to the cytochrome P450 family.</text>
</comment>
<reference evidence="10" key="3">
    <citation type="submission" date="2015-06" db="UniProtKB">
        <authorList>
            <consortium name="EnsemblMetazoa"/>
        </authorList>
    </citation>
    <scope>IDENTIFICATION</scope>
</reference>
<gene>
    <name evidence="10" type="primary">20213196</name>
    <name evidence="9" type="ORF">HELRODRAFT_194912</name>
</gene>
<evidence type="ECO:0008006" key="12">
    <source>
        <dbReference type="Google" id="ProtNLM"/>
    </source>
</evidence>
<evidence type="ECO:0000313" key="9">
    <source>
        <dbReference type="EMBL" id="ESO10504.1"/>
    </source>
</evidence>
<dbReference type="SUPFAM" id="SSF48264">
    <property type="entry name" value="Cytochrome P450"/>
    <property type="match status" value="1"/>
</dbReference>
<evidence type="ECO:0000256" key="1">
    <source>
        <dbReference type="ARBA" id="ARBA00010617"/>
    </source>
</evidence>
<dbReference type="EMBL" id="AMQM01008838">
    <property type="status" value="NOT_ANNOTATED_CDS"/>
    <property type="molecule type" value="Genomic_DNA"/>
</dbReference>
<feature type="binding site" description="axial binding residue" evidence="7">
    <location>
        <position position="89"/>
    </location>
    <ligand>
        <name>heme</name>
        <dbReference type="ChEBI" id="CHEBI:30413"/>
    </ligand>
    <ligandPart>
        <name>Fe</name>
        <dbReference type="ChEBI" id="CHEBI:18248"/>
    </ligandPart>
</feature>
<dbReference type="PROSITE" id="PS00086">
    <property type="entry name" value="CYTOCHROME_P450"/>
    <property type="match status" value="1"/>
</dbReference>
<comment type="function">
    <text evidence="6">Cytochromes P450 are a group of heme-thiolate monooxygenases. They oxidize a variety of structurally unrelated compounds, including steroids, fatty acids, and xenobiotics.</text>
</comment>
<dbReference type="InterPro" id="IPR002401">
    <property type="entry name" value="Cyt_P450_E_grp-I"/>
</dbReference>
<dbReference type="GO" id="GO:0004497">
    <property type="term" value="F:monooxygenase activity"/>
    <property type="evidence" value="ECO:0007669"/>
    <property type="project" value="UniProtKB-KW"/>
</dbReference>
<evidence type="ECO:0000256" key="7">
    <source>
        <dbReference type="PIRSR" id="PIRSR602401-1"/>
    </source>
</evidence>
<reference evidence="11" key="1">
    <citation type="submission" date="2012-12" db="EMBL/GenBank/DDBJ databases">
        <authorList>
            <person name="Hellsten U."/>
            <person name="Grimwood J."/>
            <person name="Chapman J.A."/>
            <person name="Shapiro H."/>
            <person name="Aerts A."/>
            <person name="Otillar R.P."/>
            <person name="Terry A.Y."/>
            <person name="Boore J.L."/>
            <person name="Simakov O."/>
            <person name="Marletaz F."/>
            <person name="Cho S.-J."/>
            <person name="Edsinger-Gonzales E."/>
            <person name="Havlak P."/>
            <person name="Kuo D.-H."/>
            <person name="Larsson T."/>
            <person name="Lv J."/>
            <person name="Arendt D."/>
            <person name="Savage R."/>
            <person name="Osoegawa K."/>
            <person name="de Jong P."/>
            <person name="Lindberg D.R."/>
            <person name="Seaver E.C."/>
            <person name="Weisblat D.A."/>
            <person name="Putnam N.H."/>
            <person name="Grigoriev I.V."/>
            <person name="Rokhsar D.S."/>
        </authorList>
    </citation>
    <scope>NUCLEOTIDE SEQUENCE</scope>
</reference>
<dbReference type="OrthoDB" id="6093983at2759"/>
<dbReference type="GO" id="GO:0020037">
    <property type="term" value="F:heme binding"/>
    <property type="evidence" value="ECO:0007669"/>
    <property type="project" value="InterPro"/>
</dbReference>
<keyword evidence="4 8" id="KW-0560">Oxidoreductase</keyword>
<dbReference type="GO" id="GO:0016705">
    <property type="term" value="F:oxidoreductase activity, acting on paired donors, with incorporation or reduction of molecular oxygen"/>
    <property type="evidence" value="ECO:0007669"/>
    <property type="project" value="InterPro"/>
</dbReference>
<dbReference type="Gene3D" id="1.10.630.10">
    <property type="entry name" value="Cytochrome P450"/>
    <property type="match status" value="2"/>
</dbReference>
<sequence>MATQINKCSATLVENLKVEADNKRTFDFKTTCDAFTMDCIASTAFGLTIDSRTWWNMVGAASKFSPENCDSGTLDPMRFMPFGAGPRNCVGVRLAKMEIKMAAVHLIRNFRFVVTEETDVPPVFEKLTIKNVNGIKVGVESR</sequence>
<dbReference type="InterPro" id="IPR001128">
    <property type="entry name" value="Cyt_P450"/>
</dbReference>
<organism evidence="10 11">
    <name type="scientific">Helobdella robusta</name>
    <name type="common">Californian leech</name>
    <dbReference type="NCBI Taxonomy" id="6412"/>
    <lineage>
        <taxon>Eukaryota</taxon>
        <taxon>Metazoa</taxon>
        <taxon>Spiralia</taxon>
        <taxon>Lophotrochozoa</taxon>
        <taxon>Annelida</taxon>
        <taxon>Clitellata</taxon>
        <taxon>Hirudinea</taxon>
        <taxon>Rhynchobdellida</taxon>
        <taxon>Glossiphoniidae</taxon>
        <taxon>Helobdella</taxon>
    </lineage>
</organism>
<evidence type="ECO:0000256" key="2">
    <source>
        <dbReference type="ARBA" id="ARBA00022617"/>
    </source>
</evidence>
<dbReference type="RefSeq" id="XP_009011382.1">
    <property type="nucleotide sequence ID" value="XM_009013134.1"/>
</dbReference>
<proteinExistence type="inferred from homology"/>
<name>T1FWK1_HELRO</name>
<evidence type="ECO:0000256" key="3">
    <source>
        <dbReference type="ARBA" id="ARBA00022723"/>
    </source>
</evidence>
<dbReference type="InterPro" id="IPR036396">
    <property type="entry name" value="Cyt_P450_sf"/>
</dbReference>
<keyword evidence="5 7" id="KW-0408">Iron</keyword>
<dbReference type="PANTHER" id="PTHR24302">
    <property type="entry name" value="CYTOCHROME P450 FAMILY 3"/>
    <property type="match status" value="1"/>
</dbReference>
<keyword evidence="2 7" id="KW-0349">Heme</keyword>
<keyword evidence="11" id="KW-1185">Reference proteome</keyword>
<evidence type="ECO:0000256" key="6">
    <source>
        <dbReference type="ARBA" id="ARBA00043906"/>
    </source>
</evidence>
<comment type="cofactor">
    <cofactor evidence="7">
        <name>heme</name>
        <dbReference type="ChEBI" id="CHEBI:30413"/>
    </cofactor>
</comment>
<dbReference type="GO" id="GO:0005506">
    <property type="term" value="F:iron ion binding"/>
    <property type="evidence" value="ECO:0007669"/>
    <property type="project" value="InterPro"/>
</dbReference>
<dbReference type="eggNOG" id="KOG0158">
    <property type="taxonomic scope" value="Eukaryota"/>
</dbReference>
<dbReference type="EnsemblMetazoa" id="HelroT194912">
    <property type="protein sequence ID" value="HelroP194912"/>
    <property type="gene ID" value="HelroG194912"/>
</dbReference>
<dbReference type="GeneID" id="20213196"/>
<keyword evidence="8" id="KW-0503">Monooxygenase</keyword>
<evidence type="ECO:0000256" key="8">
    <source>
        <dbReference type="RuleBase" id="RU000461"/>
    </source>
</evidence>
<evidence type="ECO:0000256" key="4">
    <source>
        <dbReference type="ARBA" id="ARBA00023002"/>
    </source>
</evidence>
<dbReference type="CTD" id="20213196"/>
<dbReference type="PRINTS" id="PR00463">
    <property type="entry name" value="EP450I"/>
</dbReference>
<dbReference type="STRING" id="6412.T1FWK1"/>
<keyword evidence="3 7" id="KW-0479">Metal-binding</keyword>
<dbReference type="Pfam" id="PF00067">
    <property type="entry name" value="p450"/>
    <property type="match status" value="1"/>
</dbReference>
<dbReference type="PANTHER" id="PTHR24302:SF15">
    <property type="entry name" value="FATTY-ACID PEROXYGENASE"/>
    <property type="match status" value="1"/>
</dbReference>
<dbReference type="InterPro" id="IPR050705">
    <property type="entry name" value="Cytochrome_P450_3A"/>
</dbReference>
<protein>
    <recommendedName>
        <fullName evidence="12">Cytochrome P450</fullName>
    </recommendedName>
</protein>
<dbReference type="InParanoid" id="T1FWK1"/>
<dbReference type="KEGG" id="hro:HELRODRAFT_194912"/>
<dbReference type="HOGENOM" id="CLU_1817868_0_0_1"/>
<dbReference type="EMBL" id="KB095859">
    <property type="protein sequence ID" value="ESO10504.1"/>
    <property type="molecule type" value="Genomic_DNA"/>
</dbReference>
<accession>T1FWK1</accession>
<dbReference type="InterPro" id="IPR017972">
    <property type="entry name" value="Cyt_P450_CS"/>
</dbReference>
<dbReference type="AlphaFoldDB" id="T1FWK1"/>
<reference evidence="9 11" key="2">
    <citation type="journal article" date="2013" name="Nature">
        <title>Insights into bilaterian evolution from three spiralian genomes.</title>
        <authorList>
            <person name="Simakov O."/>
            <person name="Marletaz F."/>
            <person name="Cho S.J."/>
            <person name="Edsinger-Gonzales E."/>
            <person name="Havlak P."/>
            <person name="Hellsten U."/>
            <person name="Kuo D.H."/>
            <person name="Larsson T."/>
            <person name="Lv J."/>
            <person name="Arendt D."/>
            <person name="Savage R."/>
            <person name="Osoegawa K."/>
            <person name="de Jong P."/>
            <person name="Grimwood J."/>
            <person name="Chapman J.A."/>
            <person name="Shapiro H."/>
            <person name="Aerts A."/>
            <person name="Otillar R.P."/>
            <person name="Terry A.Y."/>
            <person name="Boore J.L."/>
            <person name="Grigoriev I.V."/>
            <person name="Lindberg D.R."/>
            <person name="Seaver E.C."/>
            <person name="Weisblat D.A."/>
            <person name="Putnam N.H."/>
            <person name="Rokhsar D.S."/>
        </authorList>
    </citation>
    <scope>NUCLEOTIDE SEQUENCE</scope>
</reference>